<protein>
    <submittedName>
        <fullName evidence="3">2-C-methyl-D-erythritol 4-phosphate cytidylyltransferase</fullName>
    </submittedName>
</protein>
<evidence type="ECO:0000256" key="1">
    <source>
        <dbReference type="ARBA" id="ARBA00022679"/>
    </source>
</evidence>
<dbReference type="InterPro" id="IPR029044">
    <property type="entry name" value="Nucleotide-diphossugar_trans"/>
</dbReference>
<dbReference type="GO" id="GO:0008299">
    <property type="term" value="P:isoprenoid biosynthetic process"/>
    <property type="evidence" value="ECO:0007669"/>
    <property type="project" value="InterPro"/>
</dbReference>
<dbReference type="PANTHER" id="PTHR32125:SF4">
    <property type="entry name" value="2-C-METHYL-D-ERYTHRITOL 4-PHOSPHATE CYTIDYLYLTRANSFERASE, CHLOROPLASTIC"/>
    <property type="match status" value="1"/>
</dbReference>
<dbReference type="FunFam" id="3.90.550.10:FF:000003">
    <property type="entry name" value="2-C-methyl-D-erythritol 4-phosphate cytidylyltransferase"/>
    <property type="match status" value="1"/>
</dbReference>
<dbReference type="InterPro" id="IPR001228">
    <property type="entry name" value="IspD"/>
</dbReference>
<evidence type="ECO:0000256" key="2">
    <source>
        <dbReference type="ARBA" id="ARBA00022695"/>
    </source>
</evidence>
<gene>
    <name evidence="3" type="primary">ispD</name>
    <name evidence="3" type="ORF">COX36_00465</name>
</gene>
<dbReference type="AlphaFoldDB" id="A0A2G9YXI4"/>
<proteinExistence type="predicted"/>
<dbReference type="EMBL" id="PCRP01000007">
    <property type="protein sequence ID" value="PIP23968.1"/>
    <property type="molecule type" value="Genomic_DNA"/>
</dbReference>
<dbReference type="NCBIfam" id="TIGR00453">
    <property type="entry name" value="ispD"/>
    <property type="match status" value="1"/>
</dbReference>
<dbReference type="Gene3D" id="3.90.550.10">
    <property type="entry name" value="Spore Coat Polysaccharide Biosynthesis Protein SpsA, Chain A"/>
    <property type="match status" value="1"/>
</dbReference>
<keyword evidence="1 3" id="KW-0808">Transferase</keyword>
<dbReference type="SUPFAM" id="SSF53448">
    <property type="entry name" value="Nucleotide-diphospho-sugar transferases"/>
    <property type="match status" value="1"/>
</dbReference>
<reference evidence="3 4" key="1">
    <citation type="submission" date="2017-09" db="EMBL/GenBank/DDBJ databases">
        <title>Depth-based differentiation of microbial function through sediment-hosted aquifers and enrichment of novel symbionts in the deep terrestrial subsurface.</title>
        <authorList>
            <person name="Probst A.J."/>
            <person name="Ladd B."/>
            <person name="Jarett J.K."/>
            <person name="Geller-Mcgrath D.E."/>
            <person name="Sieber C.M."/>
            <person name="Emerson J.B."/>
            <person name="Anantharaman K."/>
            <person name="Thomas B.C."/>
            <person name="Malmstrom R."/>
            <person name="Stieglmeier M."/>
            <person name="Klingl A."/>
            <person name="Woyke T."/>
            <person name="Ryan C.M."/>
            <person name="Banfield J.F."/>
        </authorList>
    </citation>
    <scope>NUCLEOTIDE SEQUENCE [LARGE SCALE GENOMIC DNA]</scope>
    <source>
        <strain evidence="3">CG23_combo_of_CG06-09_8_20_14_all_38_19</strain>
    </source>
</reference>
<keyword evidence="2 3" id="KW-0548">Nucleotidyltransferase</keyword>
<evidence type="ECO:0000313" key="4">
    <source>
        <dbReference type="Proteomes" id="UP000230273"/>
    </source>
</evidence>
<dbReference type="GO" id="GO:0050518">
    <property type="term" value="F:2-C-methyl-D-erythritol 4-phosphate cytidylyltransferase activity"/>
    <property type="evidence" value="ECO:0007669"/>
    <property type="project" value="InterPro"/>
</dbReference>
<dbReference type="Proteomes" id="UP000230273">
    <property type="component" value="Unassembled WGS sequence"/>
</dbReference>
<accession>A0A2G9YXI4</accession>
<dbReference type="InterPro" id="IPR034683">
    <property type="entry name" value="IspD/TarI"/>
</dbReference>
<dbReference type="InterPro" id="IPR050088">
    <property type="entry name" value="IspD/TarI_cytidylyltransf_bact"/>
</dbReference>
<comment type="caution">
    <text evidence="3">The sequence shown here is derived from an EMBL/GenBank/DDBJ whole genome shotgun (WGS) entry which is preliminary data.</text>
</comment>
<dbReference type="CDD" id="cd02516">
    <property type="entry name" value="CDP-ME_synthetase"/>
    <property type="match status" value="1"/>
</dbReference>
<name>A0A2G9YXI4_9BACT</name>
<organism evidence="3 4">
    <name type="scientific">Candidatus Nealsonbacteria bacterium CG23_combo_of_CG06-09_8_20_14_all_38_19</name>
    <dbReference type="NCBI Taxonomy" id="1974721"/>
    <lineage>
        <taxon>Bacteria</taxon>
        <taxon>Candidatus Nealsoniibacteriota</taxon>
    </lineage>
</organism>
<dbReference type="Pfam" id="PF01128">
    <property type="entry name" value="IspD"/>
    <property type="match status" value="1"/>
</dbReference>
<sequence length="231" mass="26397">MNIATILTAGNSTRTKPVNKIFYQIKRKPLIYYTLLAFEKNPEIQKIILVAKKSDFKIFLSLAKRFNFRKIGKIVEGGKERQDSCFNGLKAAGKLGAKKNDLILFHNGSNPLVSQKEIKKVIEAAKEYGAALVAHKVKDTIKEADENGFVLETIPRERIYLAQTPQTIKYGLAREAFEKAYQDKFYGTDDISLVERMGKPIKIVPAAFQNIKVTYPEDFKFVEAYIRKYYE</sequence>
<dbReference type="PANTHER" id="PTHR32125">
    <property type="entry name" value="2-C-METHYL-D-ERYTHRITOL 4-PHOSPHATE CYTIDYLYLTRANSFERASE, CHLOROPLASTIC"/>
    <property type="match status" value="1"/>
</dbReference>
<evidence type="ECO:0000313" key="3">
    <source>
        <dbReference type="EMBL" id="PIP23968.1"/>
    </source>
</evidence>